<organism evidence="1 2">
    <name type="scientific">Alistipes onderdonkii</name>
    <dbReference type="NCBI Taxonomy" id="328813"/>
    <lineage>
        <taxon>Bacteria</taxon>
        <taxon>Pseudomonadati</taxon>
        <taxon>Bacteroidota</taxon>
        <taxon>Bacteroidia</taxon>
        <taxon>Bacteroidales</taxon>
        <taxon>Rikenellaceae</taxon>
        <taxon>Alistipes</taxon>
    </lineage>
</organism>
<evidence type="ECO:0000313" key="2">
    <source>
        <dbReference type="Proteomes" id="UP000322940"/>
    </source>
</evidence>
<evidence type="ECO:0000313" key="1">
    <source>
        <dbReference type="EMBL" id="KAA2376156.1"/>
    </source>
</evidence>
<dbReference type="EMBL" id="VVXH01000017">
    <property type="protein sequence ID" value="KAA2376156.1"/>
    <property type="molecule type" value="Genomic_DNA"/>
</dbReference>
<name>A0A5B3GRX8_9BACT</name>
<dbReference type="PROSITE" id="PS51257">
    <property type="entry name" value="PROKAR_LIPOPROTEIN"/>
    <property type="match status" value="1"/>
</dbReference>
<sequence length="137" mass="16245">MKKNIFLFLISCSVVSCQYNWPITTGYLITSDPAMSEAYESKFGFLLYDKDYTEYIAGSIKHVYYNDKIIVAQQDSLEQPTWYIIQPREYDYLNGAWDDRIIGPVSTEQRDSVLRKANIRMQDLRHNDYTTWRFPKD</sequence>
<reference evidence="1 2" key="1">
    <citation type="journal article" date="2019" name="Nat. Med.">
        <title>A library of human gut bacterial isolates paired with longitudinal multiomics data enables mechanistic microbiome research.</title>
        <authorList>
            <person name="Poyet M."/>
            <person name="Groussin M."/>
            <person name="Gibbons S.M."/>
            <person name="Avila-Pacheco J."/>
            <person name="Jiang X."/>
            <person name="Kearney S.M."/>
            <person name="Perrotta A.R."/>
            <person name="Berdy B."/>
            <person name="Zhao S."/>
            <person name="Lieberman T.D."/>
            <person name="Swanson P.K."/>
            <person name="Smith M."/>
            <person name="Roesemann S."/>
            <person name="Alexander J.E."/>
            <person name="Rich S.A."/>
            <person name="Livny J."/>
            <person name="Vlamakis H."/>
            <person name="Clish C."/>
            <person name="Bullock K."/>
            <person name="Deik A."/>
            <person name="Scott J."/>
            <person name="Pierce K.A."/>
            <person name="Xavier R.J."/>
            <person name="Alm E.J."/>
        </authorList>
    </citation>
    <scope>NUCLEOTIDE SEQUENCE [LARGE SCALE GENOMIC DNA]</scope>
    <source>
        <strain evidence="1 2">BIOML-A266</strain>
    </source>
</reference>
<comment type="caution">
    <text evidence="1">The sequence shown here is derived from an EMBL/GenBank/DDBJ whole genome shotgun (WGS) entry which is preliminary data.</text>
</comment>
<accession>A0A5B3GRX8</accession>
<protein>
    <submittedName>
        <fullName evidence="1">Uncharacterized protein</fullName>
    </submittedName>
</protein>
<gene>
    <name evidence="1" type="ORF">F2Y10_14130</name>
</gene>
<proteinExistence type="predicted"/>
<dbReference type="AlphaFoldDB" id="A0A5B3GRX8"/>
<dbReference type="RefSeq" id="WP_130065748.1">
    <property type="nucleotide sequence ID" value="NZ_JAHOOA010000014.1"/>
</dbReference>
<dbReference type="Proteomes" id="UP000322940">
    <property type="component" value="Unassembled WGS sequence"/>
</dbReference>